<evidence type="ECO:0000313" key="2">
    <source>
        <dbReference type="EMBL" id="MCE5167055.1"/>
    </source>
</evidence>
<comment type="similarity">
    <text evidence="1">Belongs to the multi antimicrobial extrusion (MATE) (TC 2.A.66.1) family.</text>
</comment>
<dbReference type="PANTHER" id="PTHR11206">
    <property type="entry name" value="MULTIDRUG RESISTANCE PROTEIN"/>
    <property type="match status" value="1"/>
</dbReference>
<protein>
    <recommendedName>
        <fullName evidence="4">Multi antimicrobial extrusion protein</fullName>
    </recommendedName>
</protein>
<organism evidence="2 3">
    <name type="scientific">Datura stramonium</name>
    <name type="common">Jimsonweed</name>
    <name type="synonym">Common thornapple</name>
    <dbReference type="NCBI Taxonomy" id="4076"/>
    <lineage>
        <taxon>Eukaryota</taxon>
        <taxon>Viridiplantae</taxon>
        <taxon>Streptophyta</taxon>
        <taxon>Embryophyta</taxon>
        <taxon>Tracheophyta</taxon>
        <taxon>Spermatophyta</taxon>
        <taxon>Magnoliopsida</taxon>
        <taxon>eudicotyledons</taxon>
        <taxon>Gunneridae</taxon>
        <taxon>Pentapetalae</taxon>
        <taxon>asterids</taxon>
        <taxon>lamiids</taxon>
        <taxon>Solanales</taxon>
        <taxon>Solanaceae</taxon>
        <taxon>Solanoideae</taxon>
        <taxon>Datureae</taxon>
        <taxon>Datura</taxon>
    </lineage>
</organism>
<evidence type="ECO:0000256" key="1">
    <source>
        <dbReference type="ARBA" id="ARBA00010199"/>
    </source>
</evidence>
<sequence>MTITNMNAPSPEDIVVQPQSAVPATSSVVGESDISSNRWCAKIIDCKEAKNQVFFSVPMIVVNGSFYFINLVSVMFAGHLGKLELAASNLANSWAMVTGFSFM</sequence>
<comment type="caution">
    <text evidence="2">The sequence shown here is derived from an EMBL/GenBank/DDBJ whole genome shotgun (WGS) entry which is preliminary data.</text>
</comment>
<evidence type="ECO:0008006" key="4">
    <source>
        <dbReference type="Google" id="ProtNLM"/>
    </source>
</evidence>
<feature type="non-terminal residue" evidence="2">
    <location>
        <position position="103"/>
    </location>
</feature>
<proteinExistence type="inferred from homology"/>
<gene>
    <name evidence="2" type="ORF">HAX54_035268</name>
</gene>
<dbReference type="Pfam" id="PF01554">
    <property type="entry name" value="MatE"/>
    <property type="match status" value="1"/>
</dbReference>
<keyword evidence="3" id="KW-1185">Reference proteome</keyword>
<name>A0ABS8Y8Z9_DATST</name>
<dbReference type="Proteomes" id="UP000823775">
    <property type="component" value="Unassembled WGS sequence"/>
</dbReference>
<dbReference type="EMBL" id="JACEIK010045991">
    <property type="protein sequence ID" value="MCE5167055.1"/>
    <property type="molecule type" value="Genomic_DNA"/>
</dbReference>
<reference evidence="2 3" key="1">
    <citation type="journal article" date="2021" name="BMC Genomics">
        <title>Datura genome reveals duplications of psychoactive alkaloid biosynthetic genes and high mutation rate following tissue culture.</title>
        <authorList>
            <person name="Rajewski A."/>
            <person name="Carter-House D."/>
            <person name="Stajich J."/>
            <person name="Litt A."/>
        </authorList>
    </citation>
    <scope>NUCLEOTIDE SEQUENCE [LARGE SCALE GENOMIC DNA]</scope>
    <source>
        <strain evidence="2">AR-01</strain>
    </source>
</reference>
<accession>A0ABS8Y8Z9</accession>
<evidence type="ECO:0000313" key="3">
    <source>
        <dbReference type="Proteomes" id="UP000823775"/>
    </source>
</evidence>
<dbReference type="InterPro" id="IPR002528">
    <property type="entry name" value="MATE_fam"/>
</dbReference>